<evidence type="ECO:0000256" key="2">
    <source>
        <dbReference type="SAM" id="MobiDB-lite"/>
    </source>
</evidence>
<feature type="region of interest" description="Disordered" evidence="2">
    <location>
        <begin position="807"/>
        <end position="888"/>
    </location>
</feature>
<dbReference type="HOGENOM" id="CLU_003463_0_0_1"/>
<accession>S8FAZ2</accession>
<dbReference type="EMBL" id="KE504162">
    <property type="protein sequence ID" value="EPS98780.1"/>
    <property type="molecule type" value="Genomic_DNA"/>
</dbReference>
<dbReference type="OrthoDB" id="660555at2759"/>
<dbReference type="Gene3D" id="1.20.900.10">
    <property type="entry name" value="Dbl homology (DH) domain"/>
    <property type="match status" value="1"/>
</dbReference>
<dbReference type="CDD" id="cd00160">
    <property type="entry name" value="RhoGEF"/>
    <property type="match status" value="1"/>
</dbReference>
<evidence type="ECO:0000259" key="3">
    <source>
        <dbReference type="PROSITE" id="PS50010"/>
    </source>
</evidence>
<feature type="compositionally biased region" description="Low complexity" evidence="2">
    <location>
        <begin position="669"/>
        <end position="680"/>
    </location>
</feature>
<sequence length="1299" mass="144563">MALNLSPRKVVPLASGDEPRPRLRTRSTVPSVTKRVFLCGVVVEDVQEMLASLGDFMDIELESNSVQASTSTTTDTFIAGNRTFAAANASALEENIKELVATEKSYVERLAMLKREYADPLRSFARKKETSILPAYEANTLFGNVDNLVPINEAFFKDLERMSEPGGPGVGDVALKHFKILRGFEQYKMYYSKREEAQRIFETQAKKNSSFVAYMDRIKYADTEVRSRVGLRELLMEPVQRIPRYTLLFRLMIKHMRPDDPQRAKLIEADEIASHIALAETDENTKRAEKMFCLQNSIDGFPPGLLSNSRRFLDCIDVEDVADTGPGGYGGAGEAPSTTTLHCSLFVFDDKLMIVRRPSDKGGRALSGLDDIDKPAGKGRPLSLRKLKKAQMSCKGVVDITDVVATDVGGSDMHMYLENPPHDQGDRWSSRPFRSLVAVIPPSSQRDTQLGIERKQQFLDALWDAQAKYRTRNGRSALIEAEEREVESYAGKKTIARTYYNIYTRSWYLAEDRKPKVVVHIDPLGHGDPIPFGGRGPPYVVIKVQPMPGALSRYEVTSNDPNDETENDIVHNAVVPARIVQTIHQYGLFKFSTGQNSRPTTPTANRSRAAIFGLDVISRNLFNSRPGVANDLFGGSTNSSRRTRTTASRSSVYTGSMSTANGSSMSRFSQATSTLTAATSVDEEESLVESKSSKRTRSLSRTKKLVKKSSRPTFDDSISEPESSPRRSTPRPISRSMSEPGDVRDDEDDDAAILHFPAFADPEDMDLASKLELAQRNRENHASEHWAHLNLDKPIDEDIYDEEPVVTRPLSRASRTSRQLPEIPAGAQGRRSPSLNRQLSIETRTITPDIHRARSLSRHSSDRRPLGPRSPSPLPPRTPSPLPSRALSPSQSIIPQAYVLDPISSFEADLAHEATLVNSTESPGQSPGPPVTPRISRIPRSKRQPFEPTENLETTPKAERPVTPQMTGVVIEPLSIKKKASVTSSTRSSPPRSRPPSTQTVRASPKSPKSPRNKRGSVRKVSSNSPRITPPALPPLPVTSSEEMARLVRRIETTKEDVGSSRRAVKRIKLETGKLRSLTPAVESPSPTKSPDLFMRAASPFGSPFRDREARLKEMHMLIGRRKEREGVVRKEDSPSQPQTPGGSGTPTRVCEVADTIDDLLEHADRALEKVATDQQAVQSDVEKVVALLNQRTSELITAQTQLKSTRVQLETVKALVDHSRDEKDHLFDLFNEELDKMYDDDKLSAEDAWTAMTKDLRDTKKAEKKASQENAHLKRRLEKMEMQQEEWGALLRAHGLIP</sequence>
<feature type="compositionally biased region" description="Polar residues" evidence="2">
    <location>
        <begin position="652"/>
        <end position="668"/>
    </location>
</feature>
<dbReference type="SUPFAM" id="SSF48065">
    <property type="entry name" value="DBL homology domain (DH-domain)"/>
    <property type="match status" value="1"/>
</dbReference>
<feature type="compositionally biased region" description="Pro residues" evidence="2">
    <location>
        <begin position="868"/>
        <end position="882"/>
    </location>
</feature>
<feature type="compositionally biased region" description="Pro residues" evidence="2">
    <location>
        <begin position="1028"/>
        <end position="1037"/>
    </location>
</feature>
<name>S8FAZ2_FOMSC</name>
<feature type="compositionally biased region" description="Low complexity" evidence="2">
    <location>
        <begin position="636"/>
        <end position="651"/>
    </location>
</feature>
<feature type="compositionally biased region" description="Low complexity" evidence="2">
    <location>
        <begin position="981"/>
        <end position="1002"/>
    </location>
</feature>
<dbReference type="SMART" id="SM00325">
    <property type="entry name" value="RhoGEF"/>
    <property type="match status" value="1"/>
</dbReference>
<dbReference type="InParanoid" id="S8FAZ2"/>
<dbReference type="InterPro" id="IPR000219">
    <property type="entry name" value="DH_dom"/>
</dbReference>
<evidence type="ECO:0000313" key="4">
    <source>
        <dbReference type="EMBL" id="EPS98780.1"/>
    </source>
</evidence>
<dbReference type="Proteomes" id="UP000015241">
    <property type="component" value="Unassembled WGS sequence"/>
</dbReference>
<dbReference type="PANTHER" id="PTHR12673">
    <property type="entry name" value="FACIOGENITAL DYSPLASIA PROTEIN"/>
    <property type="match status" value="1"/>
</dbReference>
<dbReference type="GO" id="GO:0005085">
    <property type="term" value="F:guanyl-nucleotide exchange factor activity"/>
    <property type="evidence" value="ECO:0007669"/>
    <property type="project" value="InterPro"/>
</dbReference>
<dbReference type="PANTHER" id="PTHR12673:SF270">
    <property type="entry name" value="FYVE-TYPE DOMAIN-CONTAINING PROTEIN"/>
    <property type="match status" value="1"/>
</dbReference>
<dbReference type="PROSITE" id="PS50010">
    <property type="entry name" value="DH_2"/>
    <property type="match status" value="1"/>
</dbReference>
<feature type="region of interest" description="Disordered" evidence="2">
    <location>
        <begin position="1121"/>
        <end position="1150"/>
    </location>
</feature>
<dbReference type="STRING" id="743788.S8FAZ2"/>
<keyword evidence="1" id="KW-0175">Coiled coil</keyword>
<organism evidence="4 5">
    <name type="scientific">Fomitopsis schrenkii</name>
    <name type="common">Brown rot fungus</name>
    <dbReference type="NCBI Taxonomy" id="2126942"/>
    <lineage>
        <taxon>Eukaryota</taxon>
        <taxon>Fungi</taxon>
        <taxon>Dikarya</taxon>
        <taxon>Basidiomycota</taxon>
        <taxon>Agaricomycotina</taxon>
        <taxon>Agaricomycetes</taxon>
        <taxon>Polyporales</taxon>
        <taxon>Fomitopsis</taxon>
    </lineage>
</organism>
<dbReference type="GO" id="GO:0005737">
    <property type="term" value="C:cytoplasm"/>
    <property type="evidence" value="ECO:0007669"/>
    <property type="project" value="TreeGrafter"/>
</dbReference>
<proteinExistence type="predicted"/>
<reference evidence="4 5" key="1">
    <citation type="journal article" date="2012" name="Science">
        <title>The Paleozoic origin of enzymatic lignin decomposition reconstructed from 31 fungal genomes.</title>
        <authorList>
            <person name="Floudas D."/>
            <person name="Binder M."/>
            <person name="Riley R."/>
            <person name="Barry K."/>
            <person name="Blanchette R.A."/>
            <person name="Henrissat B."/>
            <person name="Martinez A.T."/>
            <person name="Otillar R."/>
            <person name="Spatafora J.W."/>
            <person name="Yadav J.S."/>
            <person name="Aerts A."/>
            <person name="Benoit I."/>
            <person name="Boyd A."/>
            <person name="Carlson A."/>
            <person name="Copeland A."/>
            <person name="Coutinho P.M."/>
            <person name="de Vries R.P."/>
            <person name="Ferreira P."/>
            <person name="Findley K."/>
            <person name="Foster B."/>
            <person name="Gaskell J."/>
            <person name="Glotzer D."/>
            <person name="Gorecki P."/>
            <person name="Heitman J."/>
            <person name="Hesse C."/>
            <person name="Hori C."/>
            <person name="Igarashi K."/>
            <person name="Jurgens J.A."/>
            <person name="Kallen N."/>
            <person name="Kersten P."/>
            <person name="Kohler A."/>
            <person name="Kuees U."/>
            <person name="Kumar T.K.A."/>
            <person name="Kuo A."/>
            <person name="LaButti K."/>
            <person name="Larrondo L.F."/>
            <person name="Lindquist E."/>
            <person name="Ling A."/>
            <person name="Lombard V."/>
            <person name="Lucas S."/>
            <person name="Lundell T."/>
            <person name="Martin R."/>
            <person name="McLaughlin D.J."/>
            <person name="Morgenstern I."/>
            <person name="Morin E."/>
            <person name="Murat C."/>
            <person name="Nagy L.G."/>
            <person name="Nolan M."/>
            <person name="Ohm R.A."/>
            <person name="Patyshakuliyeva A."/>
            <person name="Rokas A."/>
            <person name="Ruiz-Duenas F.J."/>
            <person name="Sabat G."/>
            <person name="Salamov A."/>
            <person name="Samejima M."/>
            <person name="Schmutz J."/>
            <person name="Slot J.C."/>
            <person name="St John F."/>
            <person name="Stenlid J."/>
            <person name="Sun H."/>
            <person name="Sun S."/>
            <person name="Syed K."/>
            <person name="Tsang A."/>
            <person name="Wiebenga A."/>
            <person name="Young D."/>
            <person name="Pisabarro A."/>
            <person name="Eastwood D.C."/>
            <person name="Martin F."/>
            <person name="Cullen D."/>
            <person name="Grigoriev I.V."/>
            <person name="Hibbett D.S."/>
        </authorList>
    </citation>
    <scope>NUCLEOTIDE SEQUENCE</scope>
    <source>
        <strain evidence="5">FP-58527</strain>
    </source>
</reference>
<feature type="compositionally biased region" description="Basic and acidic residues" evidence="2">
    <location>
        <begin position="1121"/>
        <end position="1134"/>
    </location>
</feature>
<dbReference type="InterPro" id="IPR051092">
    <property type="entry name" value="FYVE_RhoGEF_PH"/>
</dbReference>
<feature type="compositionally biased region" description="Polar residues" evidence="2">
    <location>
        <begin position="831"/>
        <end position="846"/>
    </location>
</feature>
<feature type="compositionally biased region" description="Basic residues" evidence="2">
    <location>
        <begin position="1009"/>
        <end position="1018"/>
    </location>
</feature>
<feature type="domain" description="DH" evidence="3">
    <location>
        <begin position="91"/>
        <end position="283"/>
    </location>
</feature>
<dbReference type="Pfam" id="PF00621">
    <property type="entry name" value="RhoGEF"/>
    <property type="match status" value="1"/>
</dbReference>
<dbReference type="eggNOG" id="ENOG502QVFV">
    <property type="taxonomic scope" value="Eukaryota"/>
</dbReference>
<feature type="region of interest" description="Disordered" evidence="2">
    <location>
        <begin position="1"/>
        <end position="26"/>
    </location>
</feature>
<keyword evidence="5" id="KW-1185">Reference proteome</keyword>
<protein>
    <recommendedName>
        <fullName evidence="3">DH domain-containing protein</fullName>
    </recommendedName>
</protein>
<evidence type="ECO:0000256" key="1">
    <source>
        <dbReference type="SAM" id="Coils"/>
    </source>
</evidence>
<feature type="compositionally biased region" description="Low complexity" evidence="2">
    <location>
        <begin position="720"/>
        <end position="736"/>
    </location>
</feature>
<dbReference type="InterPro" id="IPR035899">
    <property type="entry name" value="DBL_dom_sf"/>
</dbReference>
<gene>
    <name evidence="4" type="ORF">FOMPIDRAFT_1031276</name>
</gene>
<feature type="coiled-coil region" evidence="1">
    <location>
        <begin position="1257"/>
        <end position="1284"/>
    </location>
</feature>
<evidence type="ECO:0000313" key="5">
    <source>
        <dbReference type="Proteomes" id="UP000015241"/>
    </source>
</evidence>
<feature type="region of interest" description="Disordered" evidence="2">
    <location>
        <begin position="917"/>
        <end position="1044"/>
    </location>
</feature>
<feature type="region of interest" description="Disordered" evidence="2">
    <location>
        <begin position="627"/>
        <end position="747"/>
    </location>
</feature>
<feature type="compositionally biased region" description="Basic residues" evidence="2">
    <location>
        <begin position="693"/>
        <end position="710"/>
    </location>
</feature>